<keyword evidence="3" id="KW-1185">Reference proteome</keyword>
<evidence type="ECO:0000313" key="3">
    <source>
        <dbReference type="Proteomes" id="UP000249610"/>
    </source>
</evidence>
<protein>
    <submittedName>
        <fullName evidence="2">Uncharacterized protein</fullName>
    </submittedName>
</protein>
<comment type="caution">
    <text evidence="2">The sequence shown here is derived from an EMBL/GenBank/DDBJ whole genome shotgun (WGS) entry which is preliminary data.</text>
</comment>
<feature type="chain" id="PRO_5016298555" evidence="1">
    <location>
        <begin position="20"/>
        <end position="83"/>
    </location>
</feature>
<evidence type="ECO:0000313" key="2">
    <source>
        <dbReference type="EMBL" id="RAI89243.1"/>
    </source>
</evidence>
<organism evidence="2 3">
    <name type="scientific">Algoriphagus yeomjeoni</name>
    <dbReference type="NCBI Taxonomy" id="291403"/>
    <lineage>
        <taxon>Bacteria</taxon>
        <taxon>Pseudomonadati</taxon>
        <taxon>Bacteroidota</taxon>
        <taxon>Cytophagia</taxon>
        <taxon>Cytophagales</taxon>
        <taxon>Cyclobacteriaceae</taxon>
        <taxon>Algoriphagus</taxon>
    </lineage>
</organism>
<evidence type="ECO:0000256" key="1">
    <source>
        <dbReference type="SAM" id="SignalP"/>
    </source>
</evidence>
<dbReference type="EMBL" id="QLLK01000006">
    <property type="protein sequence ID" value="RAI89243.1"/>
    <property type="molecule type" value="Genomic_DNA"/>
</dbReference>
<accession>A0A327PC12</accession>
<keyword evidence="1" id="KW-0732">Signal</keyword>
<feature type="signal peptide" evidence="1">
    <location>
        <begin position="1"/>
        <end position="19"/>
    </location>
</feature>
<dbReference type="AlphaFoldDB" id="A0A327PC12"/>
<dbReference type="RefSeq" id="WP_111611637.1">
    <property type="nucleotide sequence ID" value="NZ_QLLK01000006.1"/>
</dbReference>
<gene>
    <name evidence="2" type="ORF">LV83_02284</name>
</gene>
<dbReference type="OrthoDB" id="828161at2"/>
<name>A0A327PC12_9BACT</name>
<dbReference type="Proteomes" id="UP000249610">
    <property type="component" value="Unassembled WGS sequence"/>
</dbReference>
<sequence length="83" mass="8854">MKTLLRIYLILIFAGSALNAGSDNDSIAKKSGFMIEGSNFTTNSIYPQSLKGIAECMNSAGNEEYIKIKEAMGEQGSAAKSVN</sequence>
<reference evidence="2 3" key="1">
    <citation type="submission" date="2018-06" db="EMBL/GenBank/DDBJ databases">
        <title>Genomic Encyclopedia of Archaeal and Bacterial Type Strains, Phase II (KMG-II): from individual species to whole genera.</title>
        <authorList>
            <person name="Goeker M."/>
        </authorList>
    </citation>
    <scope>NUCLEOTIDE SEQUENCE [LARGE SCALE GENOMIC DNA]</scope>
    <source>
        <strain evidence="2 3">DSM 23446</strain>
    </source>
</reference>
<proteinExistence type="predicted"/>